<keyword evidence="4 6" id="KW-1133">Transmembrane helix</keyword>
<keyword evidence="8" id="KW-1185">Reference proteome</keyword>
<dbReference type="GO" id="GO:0005886">
    <property type="term" value="C:plasma membrane"/>
    <property type="evidence" value="ECO:0007669"/>
    <property type="project" value="UniProtKB-SubCell"/>
</dbReference>
<dbReference type="Pfam" id="PF03631">
    <property type="entry name" value="Virul_fac_BrkB"/>
    <property type="match status" value="1"/>
</dbReference>
<dbReference type="OrthoDB" id="9775903at2"/>
<dbReference type="PANTHER" id="PTHR30213">
    <property type="entry name" value="INNER MEMBRANE PROTEIN YHJD"/>
    <property type="match status" value="1"/>
</dbReference>
<evidence type="ECO:0000256" key="3">
    <source>
        <dbReference type="ARBA" id="ARBA00022692"/>
    </source>
</evidence>
<dbReference type="NCBIfam" id="TIGR00765">
    <property type="entry name" value="yihY_not_rbn"/>
    <property type="match status" value="1"/>
</dbReference>
<organism evidence="7 8">
    <name type="scientific">Hespellia stercorisuis DSM 15480</name>
    <dbReference type="NCBI Taxonomy" id="1121950"/>
    <lineage>
        <taxon>Bacteria</taxon>
        <taxon>Bacillati</taxon>
        <taxon>Bacillota</taxon>
        <taxon>Clostridia</taxon>
        <taxon>Lachnospirales</taxon>
        <taxon>Lachnospiraceae</taxon>
        <taxon>Hespellia</taxon>
    </lineage>
</organism>
<feature type="transmembrane region" description="Helical" evidence="6">
    <location>
        <begin position="173"/>
        <end position="194"/>
    </location>
</feature>
<dbReference type="PANTHER" id="PTHR30213:SF0">
    <property type="entry name" value="UPF0761 MEMBRANE PROTEIN YIHY"/>
    <property type="match status" value="1"/>
</dbReference>
<evidence type="ECO:0000256" key="2">
    <source>
        <dbReference type="ARBA" id="ARBA00022475"/>
    </source>
</evidence>
<feature type="transmembrane region" description="Helical" evidence="6">
    <location>
        <begin position="32"/>
        <end position="52"/>
    </location>
</feature>
<evidence type="ECO:0000313" key="8">
    <source>
        <dbReference type="Proteomes" id="UP000184301"/>
    </source>
</evidence>
<dbReference type="STRING" id="1121950.SAMN02745243_02094"/>
<name>A0A1M6PCX3_9FIRM</name>
<dbReference type="PIRSF" id="PIRSF035875">
    <property type="entry name" value="RNase_BN"/>
    <property type="match status" value="1"/>
</dbReference>
<keyword evidence="3 6" id="KW-0812">Transmembrane</keyword>
<dbReference type="Proteomes" id="UP000184301">
    <property type="component" value="Unassembled WGS sequence"/>
</dbReference>
<reference evidence="7 8" key="1">
    <citation type="submission" date="2016-11" db="EMBL/GenBank/DDBJ databases">
        <authorList>
            <person name="Jaros S."/>
            <person name="Januszkiewicz K."/>
            <person name="Wedrychowicz H."/>
        </authorList>
    </citation>
    <scope>NUCLEOTIDE SEQUENCE [LARGE SCALE GENOMIC DNA]</scope>
    <source>
        <strain evidence="7 8">DSM 15480</strain>
    </source>
</reference>
<evidence type="ECO:0000256" key="1">
    <source>
        <dbReference type="ARBA" id="ARBA00004651"/>
    </source>
</evidence>
<evidence type="ECO:0000256" key="6">
    <source>
        <dbReference type="SAM" id="Phobius"/>
    </source>
</evidence>
<evidence type="ECO:0000256" key="4">
    <source>
        <dbReference type="ARBA" id="ARBA00022989"/>
    </source>
</evidence>
<proteinExistence type="predicted"/>
<keyword evidence="2" id="KW-1003">Cell membrane</keyword>
<comment type="subcellular location">
    <subcellularLocation>
        <location evidence="1">Cell membrane</location>
        <topology evidence="1">Multi-pass membrane protein</topology>
    </subcellularLocation>
</comment>
<accession>A0A1M6PCX3</accession>
<evidence type="ECO:0000313" key="7">
    <source>
        <dbReference type="EMBL" id="SHK05740.1"/>
    </source>
</evidence>
<dbReference type="InterPro" id="IPR017039">
    <property type="entry name" value="Virul_fac_BrkB"/>
</dbReference>
<dbReference type="AlphaFoldDB" id="A0A1M6PCX3"/>
<feature type="transmembrane region" description="Helical" evidence="6">
    <location>
        <begin position="241"/>
        <end position="263"/>
    </location>
</feature>
<gene>
    <name evidence="7" type="ORF">SAMN02745243_02094</name>
</gene>
<evidence type="ECO:0000256" key="5">
    <source>
        <dbReference type="ARBA" id="ARBA00023136"/>
    </source>
</evidence>
<feature type="transmembrane region" description="Helical" evidence="6">
    <location>
        <begin position="134"/>
        <end position="153"/>
    </location>
</feature>
<keyword evidence="5 6" id="KW-0472">Membrane</keyword>
<protein>
    <submittedName>
        <fullName evidence="7">Membrane protein</fullName>
    </submittedName>
</protein>
<feature type="transmembrane region" description="Helical" evidence="6">
    <location>
        <begin position="206"/>
        <end position="229"/>
    </location>
</feature>
<dbReference type="EMBL" id="FQZY01000027">
    <property type="protein sequence ID" value="SHK05740.1"/>
    <property type="molecule type" value="Genomic_DNA"/>
</dbReference>
<sequence>MKKKMKNLVTELNDFMVKVGSHHAGAYAAQSAYFFVLSLIPIILLLLMMVQYTPVTKADVMTAVVKIFPSSVNGLIVSIVNQVYNQSRSVIPITAVVALWSAGKGVLSVSYGLNCVYECRETRNYFYLRLRATFYTVIFIVAIVFSLVMSVFGNRISAFVAVHVPFLSQLMEYLMKIRTFLSLIVLTLFWIVVYKFLPNRKITSRLQLPGAVFTAIGWVLVSFIFSIYLDIFTGFSTMYGSLTTIVLIMLWLYFCMYIVLLGGEINQMWYAKRTDFKAGSGKTS</sequence>
<feature type="transmembrane region" description="Helical" evidence="6">
    <location>
        <begin position="90"/>
        <end position="113"/>
    </location>
</feature>
<dbReference type="RefSeq" id="WP_073109729.1">
    <property type="nucleotide sequence ID" value="NZ_FQZY01000027.1"/>
</dbReference>